<organism evidence="1 2">
    <name type="scientific">Hypoxylon rubiginosum</name>
    <dbReference type="NCBI Taxonomy" id="110542"/>
    <lineage>
        <taxon>Eukaryota</taxon>
        <taxon>Fungi</taxon>
        <taxon>Dikarya</taxon>
        <taxon>Ascomycota</taxon>
        <taxon>Pezizomycotina</taxon>
        <taxon>Sordariomycetes</taxon>
        <taxon>Xylariomycetidae</taxon>
        <taxon>Xylariales</taxon>
        <taxon>Hypoxylaceae</taxon>
        <taxon>Hypoxylon</taxon>
    </lineage>
</organism>
<protein>
    <submittedName>
        <fullName evidence="1">Uncharacterized protein</fullName>
    </submittedName>
</protein>
<dbReference type="Proteomes" id="UP001497700">
    <property type="component" value="Unassembled WGS sequence"/>
</dbReference>
<name>A0ACB9ZC03_9PEZI</name>
<proteinExistence type="predicted"/>
<evidence type="ECO:0000313" key="2">
    <source>
        <dbReference type="Proteomes" id="UP001497700"/>
    </source>
</evidence>
<gene>
    <name evidence="1" type="ORF">F4820DRAFT_464638</name>
</gene>
<comment type="caution">
    <text evidence="1">The sequence shown here is derived from an EMBL/GenBank/DDBJ whole genome shotgun (WGS) entry which is preliminary data.</text>
</comment>
<accession>A0ACB9ZC03</accession>
<keyword evidence="2" id="KW-1185">Reference proteome</keyword>
<dbReference type="EMBL" id="MU393433">
    <property type="protein sequence ID" value="KAI4869086.1"/>
    <property type="molecule type" value="Genomic_DNA"/>
</dbReference>
<evidence type="ECO:0000313" key="1">
    <source>
        <dbReference type="EMBL" id="KAI4869086.1"/>
    </source>
</evidence>
<sequence>QHLSARRSIKKKPQKTTTACLSTRRNSDLYGRRLVFLIRPGCYRKIRTIIVCYEHFVAEQVPILSNNRDTKASRPRHRPPKTSRTQQYKYNHVASFPPPERTKCKLPTMSYSESVYSGMVPWQMRSENNPRYRPLAAFARCKSMDLPRELNDEEQAKKDDQERRERGIQEFLTARIAPPPKEEESDAAKDASAAKKTRQESNLAVFLRSTTAQLQETRDHVRVRYARAAFALDARLYWAGRWYRERSVFPELFYVLRYFLKVAVAVALAALLVGAWWRGGGREEGEGEGGLFVYEQVPQYRVWSVSKPRCDCDADGVELS</sequence>
<feature type="non-terminal residue" evidence="1">
    <location>
        <position position="1"/>
    </location>
</feature>
<reference evidence="1 2" key="1">
    <citation type="journal article" date="2022" name="New Phytol.">
        <title>Ecological generalism drives hyperdiversity of secondary metabolite gene clusters in xylarialean endophytes.</title>
        <authorList>
            <person name="Franco M.E.E."/>
            <person name="Wisecaver J.H."/>
            <person name="Arnold A.E."/>
            <person name="Ju Y.M."/>
            <person name="Slot J.C."/>
            <person name="Ahrendt S."/>
            <person name="Moore L.P."/>
            <person name="Eastman K.E."/>
            <person name="Scott K."/>
            <person name="Konkel Z."/>
            <person name="Mondo S.J."/>
            <person name="Kuo A."/>
            <person name="Hayes R.D."/>
            <person name="Haridas S."/>
            <person name="Andreopoulos B."/>
            <person name="Riley R."/>
            <person name="LaButti K."/>
            <person name="Pangilinan J."/>
            <person name="Lipzen A."/>
            <person name="Amirebrahimi M."/>
            <person name="Yan J."/>
            <person name="Adam C."/>
            <person name="Keymanesh K."/>
            <person name="Ng V."/>
            <person name="Louie K."/>
            <person name="Northen T."/>
            <person name="Drula E."/>
            <person name="Henrissat B."/>
            <person name="Hsieh H.M."/>
            <person name="Youens-Clark K."/>
            <person name="Lutzoni F."/>
            <person name="Miadlikowska J."/>
            <person name="Eastwood D.C."/>
            <person name="Hamelin R.C."/>
            <person name="Grigoriev I.V."/>
            <person name="U'Ren J.M."/>
        </authorList>
    </citation>
    <scope>NUCLEOTIDE SEQUENCE [LARGE SCALE GENOMIC DNA]</scope>
    <source>
        <strain evidence="1 2">CBS 119005</strain>
    </source>
</reference>